<evidence type="ECO:0000256" key="1">
    <source>
        <dbReference type="SAM" id="MobiDB-lite"/>
    </source>
</evidence>
<organism evidence="2 3">
    <name type="scientific">Aegilops tauschii subsp. strangulata</name>
    <name type="common">Goatgrass</name>
    <dbReference type="NCBI Taxonomy" id="200361"/>
    <lineage>
        <taxon>Eukaryota</taxon>
        <taxon>Viridiplantae</taxon>
        <taxon>Streptophyta</taxon>
        <taxon>Embryophyta</taxon>
        <taxon>Tracheophyta</taxon>
        <taxon>Spermatophyta</taxon>
        <taxon>Magnoliopsida</taxon>
        <taxon>Liliopsida</taxon>
        <taxon>Poales</taxon>
        <taxon>Poaceae</taxon>
        <taxon>BOP clade</taxon>
        <taxon>Pooideae</taxon>
        <taxon>Triticodae</taxon>
        <taxon>Triticeae</taxon>
        <taxon>Triticinae</taxon>
        <taxon>Aegilops</taxon>
    </lineage>
</organism>
<dbReference type="STRING" id="200361.A0A453FIF3"/>
<dbReference type="EnsemblPlants" id="AET3Gv20685700.2">
    <property type="protein sequence ID" value="AET3Gv20685700.2"/>
    <property type="gene ID" value="AET3Gv20685700"/>
</dbReference>
<proteinExistence type="predicted"/>
<dbReference type="InterPro" id="IPR027417">
    <property type="entry name" value="P-loop_NTPase"/>
</dbReference>
<dbReference type="EnsemblPlants" id="AET3Gv20685700.3">
    <property type="protein sequence ID" value="AET3Gv20685700.3"/>
    <property type="gene ID" value="AET3Gv20685700"/>
</dbReference>
<dbReference type="AlphaFoldDB" id="A0A453FIF3"/>
<name>A0A453FIF3_AEGTS</name>
<feature type="compositionally biased region" description="Pro residues" evidence="1">
    <location>
        <begin position="101"/>
        <end position="113"/>
    </location>
</feature>
<dbReference type="Gramene" id="AET3Gv20685700.4">
    <property type="protein sequence ID" value="AET3Gv20685700.4"/>
    <property type="gene ID" value="AET3Gv20685700"/>
</dbReference>
<feature type="region of interest" description="Disordered" evidence="1">
    <location>
        <begin position="65"/>
        <end position="114"/>
    </location>
</feature>
<dbReference type="Gramene" id="AET3Gv20685700.3">
    <property type="protein sequence ID" value="AET3Gv20685700.3"/>
    <property type="gene ID" value="AET3Gv20685700"/>
</dbReference>
<reference evidence="2" key="4">
    <citation type="submission" date="2019-03" db="UniProtKB">
        <authorList>
            <consortium name="EnsemblPlants"/>
        </authorList>
    </citation>
    <scope>IDENTIFICATION</scope>
</reference>
<dbReference type="EnsemblPlants" id="AET3Gv20685700.4">
    <property type="protein sequence ID" value="AET3Gv20685700.4"/>
    <property type="gene ID" value="AET3Gv20685700"/>
</dbReference>
<evidence type="ECO:0000313" key="2">
    <source>
        <dbReference type="EnsemblPlants" id="AET3Gv20685700.1"/>
    </source>
</evidence>
<protein>
    <recommendedName>
        <fullName evidence="4">Adenylate kinase</fullName>
    </recommendedName>
</protein>
<feature type="region of interest" description="Disordered" evidence="1">
    <location>
        <begin position="1"/>
        <end position="26"/>
    </location>
</feature>
<reference evidence="2" key="3">
    <citation type="journal article" date="2017" name="Nature">
        <title>Genome sequence of the progenitor of the wheat D genome Aegilops tauschii.</title>
        <authorList>
            <person name="Luo M.C."/>
            <person name="Gu Y.Q."/>
            <person name="Puiu D."/>
            <person name="Wang H."/>
            <person name="Twardziok S.O."/>
            <person name="Deal K.R."/>
            <person name="Huo N."/>
            <person name="Zhu T."/>
            <person name="Wang L."/>
            <person name="Wang Y."/>
            <person name="McGuire P.E."/>
            <person name="Liu S."/>
            <person name="Long H."/>
            <person name="Ramasamy R.K."/>
            <person name="Rodriguez J.C."/>
            <person name="Van S.L."/>
            <person name="Yuan L."/>
            <person name="Wang Z."/>
            <person name="Xia Z."/>
            <person name="Xiao L."/>
            <person name="Anderson O.D."/>
            <person name="Ouyang S."/>
            <person name="Liang Y."/>
            <person name="Zimin A.V."/>
            <person name="Pertea G."/>
            <person name="Qi P."/>
            <person name="Bennetzen J.L."/>
            <person name="Dai X."/>
            <person name="Dawson M.W."/>
            <person name="Muller H.G."/>
            <person name="Kugler K."/>
            <person name="Rivarola-Duarte L."/>
            <person name="Spannagl M."/>
            <person name="Mayer K.F.X."/>
            <person name="Lu F.H."/>
            <person name="Bevan M.W."/>
            <person name="Leroy P."/>
            <person name="Li P."/>
            <person name="You F.M."/>
            <person name="Sun Q."/>
            <person name="Liu Z."/>
            <person name="Lyons E."/>
            <person name="Wicker T."/>
            <person name="Salzberg S.L."/>
            <person name="Devos K.M."/>
            <person name="Dvorak J."/>
        </authorList>
    </citation>
    <scope>NUCLEOTIDE SEQUENCE [LARGE SCALE GENOMIC DNA]</scope>
    <source>
        <strain evidence="2">cv. AL8/78</strain>
    </source>
</reference>
<reference evidence="3" key="1">
    <citation type="journal article" date="2014" name="Science">
        <title>Ancient hybridizations among the ancestral genomes of bread wheat.</title>
        <authorList>
            <consortium name="International Wheat Genome Sequencing Consortium,"/>
            <person name="Marcussen T."/>
            <person name="Sandve S.R."/>
            <person name="Heier L."/>
            <person name="Spannagl M."/>
            <person name="Pfeifer M."/>
            <person name="Jakobsen K.S."/>
            <person name="Wulff B.B."/>
            <person name="Steuernagel B."/>
            <person name="Mayer K.F."/>
            <person name="Olsen O.A."/>
        </authorList>
    </citation>
    <scope>NUCLEOTIDE SEQUENCE [LARGE SCALE GENOMIC DNA]</scope>
    <source>
        <strain evidence="3">cv. AL8/78</strain>
    </source>
</reference>
<dbReference type="Gramene" id="AET3Gv20685700.2">
    <property type="protein sequence ID" value="AET3Gv20685700.2"/>
    <property type="gene ID" value="AET3Gv20685700"/>
</dbReference>
<dbReference type="Gene3D" id="3.40.50.300">
    <property type="entry name" value="P-loop containing nucleotide triphosphate hydrolases"/>
    <property type="match status" value="1"/>
</dbReference>
<reference evidence="2" key="5">
    <citation type="journal article" date="2021" name="G3 (Bethesda)">
        <title>Aegilops tauschii genome assembly Aet v5.0 features greater sequence contiguity and improved annotation.</title>
        <authorList>
            <person name="Wang L."/>
            <person name="Zhu T."/>
            <person name="Rodriguez J.C."/>
            <person name="Deal K.R."/>
            <person name="Dubcovsky J."/>
            <person name="McGuire P.E."/>
            <person name="Lux T."/>
            <person name="Spannagl M."/>
            <person name="Mayer K.F.X."/>
            <person name="Baldrich P."/>
            <person name="Meyers B.C."/>
            <person name="Huo N."/>
            <person name="Gu Y.Q."/>
            <person name="Zhou H."/>
            <person name="Devos K.M."/>
            <person name="Bennetzen J.L."/>
            <person name="Unver T."/>
            <person name="Budak H."/>
            <person name="Gulick P.J."/>
            <person name="Galiba G."/>
            <person name="Kalapos B."/>
            <person name="Nelson D.R."/>
            <person name="Li P."/>
            <person name="You F.M."/>
            <person name="Luo M.C."/>
            <person name="Dvorak J."/>
        </authorList>
    </citation>
    <scope>NUCLEOTIDE SEQUENCE [LARGE SCALE GENOMIC DNA]</scope>
    <source>
        <strain evidence="2">cv. AL8/78</strain>
    </source>
</reference>
<keyword evidence="3" id="KW-1185">Reference proteome</keyword>
<sequence>MGAGGAWAKGPPAAERCARRGGRGPVEDGARVQWVFVSCPGVGKATYAGRLSRLHGVPHINTGALLRKPPLQRAATISPTHRAPPPSAPPTARRRPTPRRGAPPPPTLLPSGPPWIQKSIHPVLAAISKSNLPAAGVLAGCGERSRW</sequence>
<dbReference type="Gramene" id="AET3Gv20685700.1">
    <property type="protein sequence ID" value="AET3Gv20685700.1"/>
    <property type="gene ID" value="AET3Gv20685700"/>
</dbReference>
<dbReference type="Proteomes" id="UP000015105">
    <property type="component" value="Chromosome 3D"/>
</dbReference>
<evidence type="ECO:0000313" key="3">
    <source>
        <dbReference type="Proteomes" id="UP000015105"/>
    </source>
</evidence>
<evidence type="ECO:0008006" key="4">
    <source>
        <dbReference type="Google" id="ProtNLM"/>
    </source>
</evidence>
<dbReference type="EnsemblPlants" id="AET3Gv20685700.1">
    <property type="protein sequence ID" value="AET3Gv20685700.1"/>
    <property type="gene ID" value="AET3Gv20685700"/>
</dbReference>
<reference evidence="3" key="2">
    <citation type="journal article" date="2017" name="Nat. Plants">
        <title>The Aegilops tauschii genome reveals multiple impacts of transposons.</title>
        <authorList>
            <person name="Zhao G."/>
            <person name="Zou C."/>
            <person name="Li K."/>
            <person name="Wang K."/>
            <person name="Li T."/>
            <person name="Gao L."/>
            <person name="Zhang X."/>
            <person name="Wang H."/>
            <person name="Yang Z."/>
            <person name="Liu X."/>
            <person name="Jiang W."/>
            <person name="Mao L."/>
            <person name="Kong X."/>
            <person name="Jiao Y."/>
            <person name="Jia J."/>
        </authorList>
    </citation>
    <scope>NUCLEOTIDE SEQUENCE [LARGE SCALE GENOMIC DNA]</scope>
    <source>
        <strain evidence="3">cv. AL8/78</strain>
    </source>
</reference>
<accession>A0A453FIF3</accession>